<dbReference type="InterPro" id="IPR011989">
    <property type="entry name" value="ARM-like"/>
</dbReference>
<comment type="similarity">
    <text evidence="2 5">Belongs to the CBF/MAK21 family.</text>
</comment>
<accession>A0ABQ8TUN3</accession>
<feature type="region of interest" description="Disordered" evidence="7">
    <location>
        <begin position="166"/>
        <end position="197"/>
    </location>
</feature>
<dbReference type="Gene3D" id="1.25.10.10">
    <property type="entry name" value="Leucine-rich Repeat Variant"/>
    <property type="match status" value="1"/>
</dbReference>
<evidence type="ECO:0000313" key="11">
    <source>
        <dbReference type="Proteomes" id="UP001148838"/>
    </source>
</evidence>
<name>A0ABQ8TUN3_PERAM</name>
<dbReference type="Pfam" id="PF07540">
    <property type="entry name" value="NOC3p"/>
    <property type="match status" value="1"/>
</dbReference>
<dbReference type="Proteomes" id="UP001148838">
    <property type="component" value="Unassembled WGS sequence"/>
</dbReference>
<evidence type="ECO:0000256" key="7">
    <source>
        <dbReference type="SAM" id="MobiDB-lite"/>
    </source>
</evidence>
<evidence type="ECO:0000256" key="4">
    <source>
        <dbReference type="ARBA" id="ARBA00023242"/>
    </source>
</evidence>
<feature type="domain" description="Nucleolar complex-associated protein 3 N-terminal" evidence="9">
    <location>
        <begin position="233"/>
        <end position="324"/>
    </location>
</feature>
<dbReference type="PIRSF" id="PIRSF028977">
    <property type="entry name" value="Nucleolar_complex_p3"/>
    <property type="match status" value="1"/>
</dbReference>
<dbReference type="PANTHER" id="PTHR14428:SF5">
    <property type="entry name" value="NUCLEOLAR COMPLEX PROTEIN 3 HOMOLOG"/>
    <property type="match status" value="1"/>
</dbReference>
<evidence type="ECO:0000256" key="2">
    <source>
        <dbReference type="ARBA" id="ARBA00007797"/>
    </source>
</evidence>
<organism evidence="10 11">
    <name type="scientific">Periplaneta americana</name>
    <name type="common">American cockroach</name>
    <name type="synonym">Blatta americana</name>
    <dbReference type="NCBI Taxonomy" id="6978"/>
    <lineage>
        <taxon>Eukaryota</taxon>
        <taxon>Metazoa</taxon>
        <taxon>Ecdysozoa</taxon>
        <taxon>Arthropoda</taxon>
        <taxon>Hexapoda</taxon>
        <taxon>Insecta</taxon>
        <taxon>Pterygota</taxon>
        <taxon>Neoptera</taxon>
        <taxon>Polyneoptera</taxon>
        <taxon>Dictyoptera</taxon>
        <taxon>Blattodea</taxon>
        <taxon>Blattoidea</taxon>
        <taxon>Blattidae</taxon>
        <taxon>Blattinae</taxon>
        <taxon>Periplaneta</taxon>
    </lineage>
</organism>
<feature type="domain" description="CCAAT-binding factor" evidence="8">
    <location>
        <begin position="570"/>
        <end position="723"/>
    </location>
</feature>
<dbReference type="InterPro" id="IPR016024">
    <property type="entry name" value="ARM-type_fold"/>
</dbReference>
<feature type="coiled-coil region" evidence="6">
    <location>
        <begin position="475"/>
        <end position="507"/>
    </location>
</feature>
<comment type="subcellular location">
    <subcellularLocation>
        <location evidence="1 5">Nucleus</location>
        <location evidence="1 5">Nucleolus</location>
    </subcellularLocation>
</comment>
<dbReference type="InterPro" id="IPR016903">
    <property type="entry name" value="Nucleolar_cplx-assoc_3"/>
</dbReference>
<feature type="compositionally biased region" description="Acidic residues" evidence="7">
    <location>
        <begin position="170"/>
        <end position="180"/>
    </location>
</feature>
<keyword evidence="3 6" id="KW-0175">Coiled coil</keyword>
<protein>
    <recommendedName>
        <fullName evidence="5">Nucleolar complex protein 3 homolog</fullName>
        <shortName evidence="5">NOC3 protein homolog</shortName>
    </recommendedName>
</protein>
<dbReference type="PANTHER" id="PTHR14428">
    <property type="entry name" value="NUCLEOLAR COMPLEX PROTEIN 3"/>
    <property type="match status" value="1"/>
</dbReference>
<evidence type="ECO:0000256" key="1">
    <source>
        <dbReference type="ARBA" id="ARBA00004604"/>
    </source>
</evidence>
<dbReference type="Pfam" id="PF03914">
    <property type="entry name" value="CBF"/>
    <property type="match status" value="1"/>
</dbReference>
<evidence type="ECO:0000259" key="9">
    <source>
        <dbReference type="Pfam" id="PF07540"/>
    </source>
</evidence>
<keyword evidence="11" id="KW-1185">Reference proteome</keyword>
<dbReference type="SUPFAM" id="SSF48371">
    <property type="entry name" value="ARM repeat"/>
    <property type="match status" value="1"/>
</dbReference>
<evidence type="ECO:0000256" key="5">
    <source>
        <dbReference type="PIRNR" id="PIRNR028977"/>
    </source>
</evidence>
<sequence>MGTVKVMSLRVISSVKKKSKVRISKVKQKNLKHTKLSKQGKLKNKRHKKKLAVLHKRNKGNNVQAKLNSAKEEEEEQSDHGEELLQMVEKEDLDFLKNAVASHSYSLLNHIRYSEGKQKGRKRKKEKDDEDIKVEREYEDSASWIEPKRTKHLLPIKTKDGLVHRSVSEEFSENEAEPEEVPDKPVAEEEEVDSDAELEQELKAQENDEIDTSQPVSTAELLAAREEALRKRKLLIGVLASGLLEDPQLKNKNFKRLLDLMNEQTPELRITVRKLVTMSLLEVFKDVIPSYQIKHQDNQGVKLKKETLQLQNYEKTLLSSYRNYLQRLEKLVSVLNKKRGNSRVISQQEIKLGELALRCMCDLLVTHSYFNFSQNLVQMLVPYLNHHIPSVRETCANAMKTLFKNDKKGEISLEIVRRINHLVKSRSHSVHPEVLEVLLSLRIKEVNLDKEKEDDLKQKKLMKHKQRLLTLSKKERKRSKQLEALEKELLETKAEENKQAKQKYLTEITKIIFTIYFRVLKKAPSSKILSITLEGLARYAHCINMEFYQDIVNVLNQLLEQEQLGHREQLHCIQTVFTLLSGQGDFLNIDPFRFYKHLYCNLLIVNAGVNHRDLPVVLKTLNLALIHRRKRLTQQRIFAFTKRLATMAIQLLHNGSLGCLAIIRTIIQLNRSVDILLDPDSSVGQGVYFPELEDPEYCNASNSALWELVALQHHYHPTVSKFARNILLGVPASGEGCLPPELTKLSAEELYKEFDPSEMIFRPTIPIPKKVEAKSRPPKSFRLKNESFADYVKEISEKHTEGSLDFFENMSAT</sequence>
<keyword evidence="4" id="KW-0539">Nucleus</keyword>
<dbReference type="InterPro" id="IPR011501">
    <property type="entry name" value="Noc3_N"/>
</dbReference>
<feature type="region of interest" description="Disordered" evidence="7">
    <location>
        <begin position="58"/>
        <end position="81"/>
    </location>
</feature>
<gene>
    <name evidence="10" type="ORF">ANN_00372</name>
</gene>
<evidence type="ECO:0000313" key="10">
    <source>
        <dbReference type="EMBL" id="KAJ4448980.1"/>
    </source>
</evidence>
<proteinExistence type="inferred from homology"/>
<evidence type="ECO:0000256" key="6">
    <source>
        <dbReference type="SAM" id="Coils"/>
    </source>
</evidence>
<dbReference type="EMBL" id="JAJSOF020000003">
    <property type="protein sequence ID" value="KAJ4448980.1"/>
    <property type="molecule type" value="Genomic_DNA"/>
</dbReference>
<feature type="compositionally biased region" description="Acidic residues" evidence="7">
    <location>
        <begin position="188"/>
        <end position="197"/>
    </location>
</feature>
<comment type="caution">
    <text evidence="10">The sequence shown here is derived from an EMBL/GenBank/DDBJ whole genome shotgun (WGS) entry which is preliminary data.</text>
</comment>
<reference evidence="10 11" key="1">
    <citation type="journal article" date="2022" name="Allergy">
        <title>Genome assembly and annotation of Periplaneta americana reveal a comprehensive cockroach allergen profile.</title>
        <authorList>
            <person name="Wang L."/>
            <person name="Xiong Q."/>
            <person name="Saelim N."/>
            <person name="Wang L."/>
            <person name="Nong W."/>
            <person name="Wan A.T."/>
            <person name="Shi M."/>
            <person name="Liu X."/>
            <person name="Cao Q."/>
            <person name="Hui J.H.L."/>
            <person name="Sookrung N."/>
            <person name="Leung T.F."/>
            <person name="Tungtrongchitr A."/>
            <person name="Tsui S.K.W."/>
        </authorList>
    </citation>
    <scope>NUCLEOTIDE SEQUENCE [LARGE SCALE GENOMIC DNA]</scope>
    <source>
        <strain evidence="10">PWHHKU_190912</strain>
    </source>
</reference>
<evidence type="ECO:0000259" key="8">
    <source>
        <dbReference type="Pfam" id="PF03914"/>
    </source>
</evidence>
<evidence type="ECO:0000256" key="3">
    <source>
        <dbReference type="ARBA" id="ARBA00023054"/>
    </source>
</evidence>
<dbReference type="InterPro" id="IPR005612">
    <property type="entry name" value="CCAAT-binding_factor"/>
</dbReference>